<comment type="caution">
    <text evidence="1">The sequence shown here is derived from an EMBL/GenBank/DDBJ whole genome shotgun (WGS) entry which is preliminary data.</text>
</comment>
<reference evidence="1" key="1">
    <citation type="submission" date="2020-06" db="EMBL/GenBank/DDBJ databases">
        <title>WGS assembly of Ceratodon purpureus strain R40.</title>
        <authorList>
            <person name="Carey S.B."/>
            <person name="Jenkins J."/>
            <person name="Shu S."/>
            <person name="Lovell J.T."/>
            <person name="Sreedasyam A."/>
            <person name="Maumus F."/>
            <person name="Tiley G.P."/>
            <person name="Fernandez-Pozo N."/>
            <person name="Barry K."/>
            <person name="Chen C."/>
            <person name="Wang M."/>
            <person name="Lipzen A."/>
            <person name="Daum C."/>
            <person name="Saski C.A."/>
            <person name="Payton A.C."/>
            <person name="Mcbreen J.C."/>
            <person name="Conrad R.E."/>
            <person name="Kollar L.M."/>
            <person name="Olsson S."/>
            <person name="Huttunen S."/>
            <person name="Landis J.B."/>
            <person name="Wickett N.J."/>
            <person name="Johnson M.G."/>
            <person name="Rensing S.A."/>
            <person name="Grimwood J."/>
            <person name="Schmutz J."/>
            <person name="Mcdaniel S.F."/>
        </authorList>
    </citation>
    <scope>NUCLEOTIDE SEQUENCE</scope>
    <source>
        <strain evidence="1">R40</strain>
    </source>
</reference>
<organism evidence="1 2">
    <name type="scientific">Ceratodon purpureus</name>
    <name type="common">Fire moss</name>
    <name type="synonym">Dicranum purpureum</name>
    <dbReference type="NCBI Taxonomy" id="3225"/>
    <lineage>
        <taxon>Eukaryota</taxon>
        <taxon>Viridiplantae</taxon>
        <taxon>Streptophyta</taxon>
        <taxon>Embryophyta</taxon>
        <taxon>Bryophyta</taxon>
        <taxon>Bryophytina</taxon>
        <taxon>Bryopsida</taxon>
        <taxon>Dicranidae</taxon>
        <taxon>Pseudoditrichales</taxon>
        <taxon>Ditrichaceae</taxon>
        <taxon>Ceratodon</taxon>
    </lineage>
</organism>
<dbReference type="AlphaFoldDB" id="A0A8T0HPS6"/>
<dbReference type="Proteomes" id="UP000822688">
    <property type="component" value="Chromosome V"/>
</dbReference>
<accession>A0A8T0HPS6</accession>
<keyword evidence="2" id="KW-1185">Reference proteome</keyword>
<proteinExistence type="predicted"/>
<dbReference type="EMBL" id="CM026426">
    <property type="protein sequence ID" value="KAG0572755.1"/>
    <property type="molecule type" value="Genomic_DNA"/>
</dbReference>
<evidence type="ECO:0000313" key="1">
    <source>
        <dbReference type="EMBL" id="KAG0572755.1"/>
    </source>
</evidence>
<gene>
    <name evidence="1" type="ORF">KC19_VG122200</name>
</gene>
<protein>
    <submittedName>
        <fullName evidence="1">Uncharacterized protein</fullName>
    </submittedName>
</protein>
<sequence length="70" mass="8019">MNKLCLQIRRSTPGFFICDDVATSFKTVPQFWNNDHFSRGANISTSPVSVNYSVTAAERWSLFIIFPYPK</sequence>
<evidence type="ECO:0000313" key="2">
    <source>
        <dbReference type="Proteomes" id="UP000822688"/>
    </source>
</evidence>
<name>A0A8T0HPS6_CERPU</name>